<dbReference type="GeneID" id="7450401"/>
<evidence type="ECO:0000256" key="2">
    <source>
        <dbReference type="ARBA" id="ARBA00022679"/>
    </source>
</evidence>
<dbReference type="GO" id="GO:0005783">
    <property type="term" value="C:endoplasmic reticulum"/>
    <property type="evidence" value="ECO:0000318"/>
    <property type="project" value="GO_Central"/>
</dbReference>
<keyword evidence="12" id="KW-1185">Reference proteome</keyword>
<dbReference type="PaxDb" id="35128-Thaps2550"/>
<dbReference type="RefSeq" id="XP_002287351.1">
    <property type="nucleotide sequence ID" value="XM_002287315.1"/>
</dbReference>
<feature type="compositionally biased region" description="Basic and acidic residues" evidence="8">
    <location>
        <begin position="309"/>
        <end position="325"/>
    </location>
</feature>
<feature type="chain" id="PRO_5002865942" description="Palmitoyltransferase" evidence="9">
    <location>
        <begin position="21"/>
        <end position="373"/>
    </location>
</feature>
<evidence type="ECO:0000256" key="1">
    <source>
        <dbReference type="ARBA" id="ARBA00004141"/>
    </source>
</evidence>
<comment type="similarity">
    <text evidence="7">Belongs to the DHHC palmitoyltransferase family.</text>
</comment>
<comment type="domain">
    <text evidence="7">The DHHC domain is required for palmitoyltransferase activity.</text>
</comment>
<feature type="transmembrane region" description="Helical" evidence="7">
    <location>
        <begin position="255"/>
        <end position="279"/>
    </location>
</feature>
<dbReference type="GO" id="GO:0006612">
    <property type="term" value="P:protein targeting to membrane"/>
    <property type="evidence" value="ECO:0000318"/>
    <property type="project" value="GO_Central"/>
</dbReference>
<proteinExistence type="inferred from homology"/>
<dbReference type="InterPro" id="IPR001594">
    <property type="entry name" value="Palmitoyltrfase_DHHC"/>
</dbReference>
<comment type="subcellular location">
    <subcellularLocation>
        <location evidence="1">Membrane</location>
        <topology evidence="1">Multi-pass membrane protein</topology>
    </subcellularLocation>
</comment>
<sequence>MSSLAAILIFTALFAFFTYACIIADPESSTIAGFFMKDLPSLLFQQLERIIGKKGVATVEKWTDRSLQLVYLVVVLGSWSIIFTYGYEAIQKSNYISNNHQYAGYAVFAACMSSWHYACHTSPGSVTSRTIALYDHYPYDSILYYNKQCPTLNIRKVARSKYDRFSKQHVPRFDHFCGWLNQAVGELNYRWFLLFLMVHVGMCYYGTWAMGTVLYGEVVDKNLLNATFFNAVTGTEVNADYIIVFHYMMMRYFEICGVLLLMTVMSVMLSIFLGFHLYITARNMTTNEYFKWKAVRRWHKKMKQKYEETEKEGRFGRTNTEESSSRDGSSFSEQVSDVDVGCTGPASAVKPSKQKAVDDDCFDPGPMPKNIYE</sequence>
<evidence type="ECO:0000256" key="4">
    <source>
        <dbReference type="ARBA" id="ARBA00022989"/>
    </source>
</evidence>
<feature type="transmembrane region" description="Helical" evidence="7">
    <location>
        <begin position="69"/>
        <end position="90"/>
    </location>
</feature>
<feature type="signal peptide" evidence="9">
    <location>
        <begin position="1"/>
        <end position="20"/>
    </location>
</feature>
<dbReference type="GO" id="GO:0016020">
    <property type="term" value="C:membrane"/>
    <property type="evidence" value="ECO:0007669"/>
    <property type="project" value="UniProtKB-SubCell"/>
</dbReference>
<evidence type="ECO:0000256" key="3">
    <source>
        <dbReference type="ARBA" id="ARBA00022692"/>
    </source>
</evidence>
<feature type="transmembrane region" description="Helical" evidence="7">
    <location>
        <begin position="191"/>
        <end position="215"/>
    </location>
</feature>
<evidence type="ECO:0000313" key="12">
    <source>
        <dbReference type="Proteomes" id="UP000001449"/>
    </source>
</evidence>
<dbReference type="KEGG" id="tps:THAPSDRAFT_2550"/>
<evidence type="ECO:0000256" key="5">
    <source>
        <dbReference type="ARBA" id="ARBA00023136"/>
    </source>
</evidence>
<comment type="catalytic activity">
    <reaction evidence="7">
        <text>L-cysteinyl-[protein] + hexadecanoyl-CoA = S-hexadecanoyl-L-cysteinyl-[protein] + CoA</text>
        <dbReference type="Rhea" id="RHEA:36683"/>
        <dbReference type="Rhea" id="RHEA-COMP:10131"/>
        <dbReference type="Rhea" id="RHEA-COMP:11032"/>
        <dbReference type="ChEBI" id="CHEBI:29950"/>
        <dbReference type="ChEBI" id="CHEBI:57287"/>
        <dbReference type="ChEBI" id="CHEBI:57379"/>
        <dbReference type="ChEBI" id="CHEBI:74151"/>
        <dbReference type="EC" id="2.3.1.225"/>
    </reaction>
</comment>
<dbReference type="PANTHER" id="PTHR22883:SF445">
    <property type="entry name" value="PALMITOYLTRANSFERASE"/>
    <property type="match status" value="1"/>
</dbReference>
<dbReference type="GO" id="GO:0005794">
    <property type="term" value="C:Golgi apparatus"/>
    <property type="evidence" value="ECO:0000318"/>
    <property type="project" value="GO_Central"/>
</dbReference>
<dbReference type="AlphaFoldDB" id="B8BUP3"/>
<dbReference type="eggNOG" id="KOG1312">
    <property type="taxonomic scope" value="Eukaryota"/>
</dbReference>
<dbReference type="PROSITE" id="PS50216">
    <property type="entry name" value="DHHC"/>
    <property type="match status" value="1"/>
</dbReference>
<dbReference type="EC" id="2.3.1.225" evidence="7"/>
<dbReference type="Pfam" id="PF01529">
    <property type="entry name" value="DHHC"/>
    <property type="match status" value="1"/>
</dbReference>
<accession>B8BUP3</accession>
<dbReference type="InParanoid" id="B8BUP3"/>
<keyword evidence="9" id="KW-0732">Signal</keyword>
<keyword evidence="6 7" id="KW-0012">Acyltransferase</keyword>
<gene>
    <name evidence="11" type="ORF">THAPSDRAFT_2550</name>
</gene>
<keyword evidence="4 7" id="KW-1133">Transmembrane helix</keyword>
<reference evidence="11 12" key="1">
    <citation type="journal article" date="2004" name="Science">
        <title>The genome of the diatom Thalassiosira pseudonana: ecology, evolution, and metabolism.</title>
        <authorList>
            <person name="Armbrust E.V."/>
            <person name="Berges J.A."/>
            <person name="Bowler C."/>
            <person name="Green B.R."/>
            <person name="Martinez D."/>
            <person name="Putnam N.H."/>
            <person name="Zhou S."/>
            <person name="Allen A.E."/>
            <person name="Apt K.E."/>
            <person name="Bechner M."/>
            <person name="Brzezinski M.A."/>
            <person name="Chaal B.K."/>
            <person name="Chiovitti A."/>
            <person name="Davis A.K."/>
            <person name="Demarest M.S."/>
            <person name="Detter J.C."/>
            <person name="Glavina T."/>
            <person name="Goodstein D."/>
            <person name="Hadi M.Z."/>
            <person name="Hellsten U."/>
            <person name="Hildebrand M."/>
            <person name="Jenkins B.D."/>
            <person name="Jurka J."/>
            <person name="Kapitonov V.V."/>
            <person name="Kroger N."/>
            <person name="Lau W.W."/>
            <person name="Lane T.W."/>
            <person name="Larimer F.W."/>
            <person name="Lippmeier J.C."/>
            <person name="Lucas S."/>
            <person name="Medina M."/>
            <person name="Montsant A."/>
            <person name="Obornik M."/>
            <person name="Parker M.S."/>
            <person name="Palenik B."/>
            <person name="Pazour G.J."/>
            <person name="Richardson P.M."/>
            <person name="Rynearson T.A."/>
            <person name="Saito M.A."/>
            <person name="Schwartz D.C."/>
            <person name="Thamatrakoln K."/>
            <person name="Valentin K."/>
            <person name="Vardi A."/>
            <person name="Wilkerson F.P."/>
            <person name="Rokhsar D.S."/>
        </authorList>
    </citation>
    <scope>NUCLEOTIDE SEQUENCE [LARGE SCALE GENOMIC DNA]</scope>
    <source>
        <strain evidence="11 12">CCMP1335</strain>
    </source>
</reference>
<dbReference type="PANTHER" id="PTHR22883">
    <property type="entry name" value="ZINC FINGER DHHC DOMAIN CONTAINING PROTEIN"/>
    <property type="match status" value="1"/>
</dbReference>
<name>B8BUP3_THAPS</name>
<evidence type="ECO:0000313" key="11">
    <source>
        <dbReference type="EMBL" id="EED94794.1"/>
    </source>
</evidence>
<keyword evidence="2 7" id="KW-0808">Transferase</keyword>
<dbReference type="FunCoup" id="B8BUP3">
    <property type="interactions" value="11"/>
</dbReference>
<organism evidence="11 12">
    <name type="scientific">Thalassiosira pseudonana</name>
    <name type="common">Marine diatom</name>
    <name type="synonym">Cyclotella nana</name>
    <dbReference type="NCBI Taxonomy" id="35128"/>
    <lineage>
        <taxon>Eukaryota</taxon>
        <taxon>Sar</taxon>
        <taxon>Stramenopiles</taxon>
        <taxon>Ochrophyta</taxon>
        <taxon>Bacillariophyta</taxon>
        <taxon>Coscinodiscophyceae</taxon>
        <taxon>Thalassiosirophycidae</taxon>
        <taxon>Thalassiosirales</taxon>
        <taxon>Thalassiosiraceae</taxon>
        <taxon>Thalassiosira</taxon>
    </lineage>
</organism>
<evidence type="ECO:0000256" key="8">
    <source>
        <dbReference type="SAM" id="MobiDB-lite"/>
    </source>
</evidence>
<dbReference type="GO" id="GO:0019706">
    <property type="term" value="F:protein-cysteine S-palmitoyltransferase activity"/>
    <property type="evidence" value="ECO:0000318"/>
    <property type="project" value="GO_Central"/>
</dbReference>
<evidence type="ECO:0000256" key="6">
    <source>
        <dbReference type="ARBA" id="ARBA00023315"/>
    </source>
</evidence>
<protein>
    <recommendedName>
        <fullName evidence="7">Palmitoyltransferase</fullName>
        <ecNumber evidence="7">2.3.1.225</ecNumber>
    </recommendedName>
</protein>
<dbReference type="OMA" id="HIYLIWA"/>
<evidence type="ECO:0000256" key="9">
    <source>
        <dbReference type="SAM" id="SignalP"/>
    </source>
</evidence>
<dbReference type="HOGENOM" id="CLU_742907_0_0_1"/>
<feature type="domain" description="Palmitoyltransferase DHHC" evidence="10">
    <location>
        <begin position="146"/>
        <end position="293"/>
    </location>
</feature>
<keyword evidence="5 7" id="KW-0472">Membrane</keyword>
<evidence type="ECO:0000259" key="10">
    <source>
        <dbReference type="Pfam" id="PF01529"/>
    </source>
</evidence>
<dbReference type="Proteomes" id="UP000001449">
    <property type="component" value="Chromosome 2"/>
</dbReference>
<reference evidence="11 12" key="2">
    <citation type="journal article" date="2008" name="Nature">
        <title>The Phaeodactylum genome reveals the evolutionary history of diatom genomes.</title>
        <authorList>
            <person name="Bowler C."/>
            <person name="Allen A.E."/>
            <person name="Badger J.H."/>
            <person name="Grimwood J."/>
            <person name="Jabbari K."/>
            <person name="Kuo A."/>
            <person name="Maheswari U."/>
            <person name="Martens C."/>
            <person name="Maumus F."/>
            <person name="Otillar R.P."/>
            <person name="Rayko E."/>
            <person name="Salamov A."/>
            <person name="Vandepoele K."/>
            <person name="Beszteri B."/>
            <person name="Gruber A."/>
            <person name="Heijde M."/>
            <person name="Katinka M."/>
            <person name="Mock T."/>
            <person name="Valentin K."/>
            <person name="Verret F."/>
            <person name="Berges J.A."/>
            <person name="Brownlee C."/>
            <person name="Cadoret J.P."/>
            <person name="Chiovitti A."/>
            <person name="Choi C.J."/>
            <person name="Coesel S."/>
            <person name="De Martino A."/>
            <person name="Detter J.C."/>
            <person name="Durkin C."/>
            <person name="Falciatore A."/>
            <person name="Fournet J."/>
            <person name="Haruta M."/>
            <person name="Huysman M.J."/>
            <person name="Jenkins B.D."/>
            <person name="Jiroutova K."/>
            <person name="Jorgensen R.E."/>
            <person name="Joubert Y."/>
            <person name="Kaplan A."/>
            <person name="Kroger N."/>
            <person name="Kroth P.G."/>
            <person name="La Roche J."/>
            <person name="Lindquist E."/>
            <person name="Lommer M."/>
            <person name="Martin-Jezequel V."/>
            <person name="Lopez P.J."/>
            <person name="Lucas S."/>
            <person name="Mangogna M."/>
            <person name="McGinnis K."/>
            <person name="Medlin L.K."/>
            <person name="Montsant A."/>
            <person name="Oudot-Le Secq M.P."/>
            <person name="Napoli C."/>
            <person name="Obornik M."/>
            <person name="Parker M.S."/>
            <person name="Petit J.L."/>
            <person name="Porcel B.M."/>
            <person name="Poulsen N."/>
            <person name="Robison M."/>
            <person name="Rychlewski L."/>
            <person name="Rynearson T.A."/>
            <person name="Schmutz J."/>
            <person name="Shapiro H."/>
            <person name="Siaut M."/>
            <person name="Stanley M."/>
            <person name="Sussman M.R."/>
            <person name="Taylor A.R."/>
            <person name="Vardi A."/>
            <person name="von Dassow P."/>
            <person name="Vyverman W."/>
            <person name="Willis A."/>
            <person name="Wyrwicz L.S."/>
            <person name="Rokhsar D.S."/>
            <person name="Weissenbach J."/>
            <person name="Armbrust E.V."/>
            <person name="Green B.R."/>
            <person name="Van de Peer Y."/>
            <person name="Grigoriev I.V."/>
        </authorList>
    </citation>
    <scope>NUCLEOTIDE SEQUENCE [LARGE SCALE GENOMIC DNA]</scope>
    <source>
        <strain evidence="11 12">CCMP1335</strain>
    </source>
</reference>
<evidence type="ECO:0000256" key="7">
    <source>
        <dbReference type="RuleBase" id="RU079119"/>
    </source>
</evidence>
<keyword evidence="3 7" id="KW-0812">Transmembrane</keyword>
<feature type="region of interest" description="Disordered" evidence="8">
    <location>
        <begin position="309"/>
        <end position="373"/>
    </location>
</feature>
<dbReference type="EMBL" id="CM000639">
    <property type="protein sequence ID" value="EED94794.1"/>
    <property type="molecule type" value="Genomic_DNA"/>
</dbReference>
<dbReference type="InterPro" id="IPR039859">
    <property type="entry name" value="PFA4/ZDH16/20/ERF2-like"/>
</dbReference>